<dbReference type="CDD" id="cd16917">
    <property type="entry name" value="HATPase_UhpB-NarQ-NarX-like"/>
    <property type="match status" value="1"/>
</dbReference>
<feature type="transmembrane region" description="Helical" evidence="9">
    <location>
        <begin position="226"/>
        <end position="242"/>
    </location>
</feature>
<evidence type="ECO:0000313" key="12">
    <source>
        <dbReference type="Proteomes" id="UP001501444"/>
    </source>
</evidence>
<protein>
    <recommendedName>
        <fullName evidence="2">histidine kinase</fullName>
        <ecNumber evidence="2">2.7.13.3</ecNumber>
    </recommendedName>
</protein>
<feature type="transmembrane region" description="Helical" evidence="9">
    <location>
        <begin position="70"/>
        <end position="93"/>
    </location>
</feature>
<evidence type="ECO:0000256" key="5">
    <source>
        <dbReference type="ARBA" id="ARBA00022741"/>
    </source>
</evidence>
<evidence type="ECO:0000256" key="9">
    <source>
        <dbReference type="SAM" id="Phobius"/>
    </source>
</evidence>
<feature type="transmembrane region" description="Helical" evidence="9">
    <location>
        <begin position="12"/>
        <end position="31"/>
    </location>
</feature>
<dbReference type="InterPro" id="IPR011712">
    <property type="entry name" value="Sig_transdc_His_kin_sub3_dim/P"/>
</dbReference>
<dbReference type="InterPro" id="IPR036890">
    <property type="entry name" value="HATPase_C_sf"/>
</dbReference>
<feature type="transmembrane region" description="Helical" evidence="9">
    <location>
        <begin position="193"/>
        <end position="214"/>
    </location>
</feature>
<keyword evidence="7" id="KW-0067">ATP-binding</keyword>
<dbReference type="Pfam" id="PF07730">
    <property type="entry name" value="HisKA_3"/>
    <property type="match status" value="1"/>
</dbReference>
<proteinExistence type="predicted"/>
<keyword evidence="9" id="KW-1133">Transmembrane helix</keyword>
<dbReference type="Proteomes" id="UP001501444">
    <property type="component" value="Unassembled WGS sequence"/>
</dbReference>
<keyword evidence="3" id="KW-0597">Phosphoprotein</keyword>
<dbReference type="Gene3D" id="1.20.5.1930">
    <property type="match status" value="1"/>
</dbReference>
<feature type="transmembrane region" description="Helical" evidence="9">
    <location>
        <begin position="43"/>
        <end position="63"/>
    </location>
</feature>
<evidence type="ECO:0000256" key="1">
    <source>
        <dbReference type="ARBA" id="ARBA00000085"/>
    </source>
</evidence>
<dbReference type="Gene3D" id="3.30.565.10">
    <property type="entry name" value="Histidine kinase-like ATPase, C-terminal domain"/>
    <property type="match status" value="1"/>
</dbReference>
<evidence type="ECO:0000256" key="2">
    <source>
        <dbReference type="ARBA" id="ARBA00012438"/>
    </source>
</evidence>
<keyword evidence="9" id="KW-0812">Transmembrane</keyword>
<evidence type="ECO:0000259" key="10">
    <source>
        <dbReference type="Pfam" id="PF07730"/>
    </source>
</evidence>
<keyword evidence="8" id="KW-0902">Two-component regulatory system</keyword>
<comment type="caution">
    <text evidence="11">The sequence shown here is derived from an EMBL/GenBank/DDBJ whole genome shotgun (WGS) entry which is preliminary data.</text>
</comment>
<organism evidence="11 12">
    <name type="scientific">Dactylosporangium salmoneum</name>
    <dbReference type="NCBI Taxonomy" id="53361"/>
    <lineage>
        <taxon>Bacteria</taxon>
        <taxon>Bacillati</taxon>
        <taxon>Actinomycetota</taxon>
        <taxon>Actinomycetes</taxon>
        <taxon>Micromonosporales</taxon>
        <taxon>Micromonosporaceae</taxon>
        <taxon>Dactylosporangium</taxon>
    </lineage>
</organism>
<comment type="catalytic activity">
    <reaction evidence="1">
        <text>ATP + protein L-histidine = ADP + protein N-phospho-L-histidine.</text>
        <dbReference type="EC" id="2.7.13.3"/>
    </reaction>
</comment>
<evidence type="ECO:0000256" key="3">
    <source>
        <dbReference type="ARBA" id="ARBA00022553"/>
    </source>
</evidence>
<keyword evidence="6" id="KW-0418">Kinase</keyword>
<feature type="transmembrane region" description="Helical" evidence="9">
    <location>
        <begin position="248"/>
        <end position="269"/>
    </location>
</feature>
<accession>A0ABN3GP25</accession>
<evidence type="ECO:0000256" key="7">
    <source>
        <dbReference type="ARBA" id="ARBA00022840"/>
    </source>
</evidence>
<feature type="domain" description="Signal transduction histidine kinase subgroup 3 dimerisation and phosphoacceptor" evidence="10">
    <location>
        <begin position="469"/>
        <end position="536"/>
    </location>
</feature>
<feature type="transmembrane region" description="Helical" evidence="9">
    <location>
        <begin position="281"/>
        <end position="304"/>
    </location>
</feature>
<dbReference type="EMBL" id="BAAARV010000040">
    <property type="protein sequence ID" value="GAA2357144.1"/>
    <property type="molecule type" value="Genomic_DNA"/>
</dbReference>
<sequence length="666" mass="69884">MQPPRDGSRWAAAILVAVLLGVAFLIFWPVAGRPLPNPDHVPAVWLEPLVTMVAYGVAGALLVDRRPDLPFGWLLSGAALLVAVQAVLVPPAFAAVVDGGNGSAARWALTTTAFGFAPIAAQGLINIRFPGGRPATRWEGLLEKTIIAGTVLVILGGLLSGSTLRDVAGDAGGLTHPLTGGTAIGAVADALQVLAPVVVLLGLVAGIGVVVRCVRASGTLRQQLKWRAAGVVVALLLFPLAVTGRLPAVTNSVDAVVFVLTLVMPVMRYRLWAIDTVVRRSLVYGATAVAMILAFAGLSALAVMAVSRQVGVPVAAALVAVSFVPLRDRAQRLVDRLFYGGRQDPHRTLRDLGRRLNTVPGGDALASFGHATATALRLPHVAIQRTDGTAIATFGAAVEPMRRWPLTYDGQVEGYLVASARRGEDGFDVRDDALLADIAGQLGLALHTRILTGELLASRQHIVAAREEERRRLRRELHDGLGPVLTAIGLNLDAAHARLSTDTDSAGRHIRDARQATTQALRDLRKVVHGLRPPVLDDLGLAGALRSQATRLAPDARPRIDVDIADLPHLPAAVEVAAYRTAIEAITNVVRHSGADHCRVHLHVAGNQLLLRVTDDGAPTGRPWPPGVGITAMRERAAELGGTCHAGPAAAGGGAVTASFPLQETP</sequence>
<dbReference type="EC" id="2.7.13.3" evidence="2"/>
<evidence type="ECO:0000256" key="4">
    <source>
        <dbReference type="ARBA" id="ARBA00022679"/>
    </source>
</evidence>
<dbReference type="SUPFAM" id="SSF55874">
    <property type="entry name" value="ATPase domain of HSP90 chaperone/DNA topoisomerase II/histidine kinase"/>
    <property type="match status" value="1"/>
</dbReference>
<name>A0ABN3GP25_9ACTN</name>
<feature type="transmembrane region" description="Helical" evidence="9">
    <location>
        <begin position="105"/>
        <end position="125"/>
    </location>
</feature>
<keyword evidence="12" id="KW-1185">Reference proteome</keyword>
<gene>
    <name evidence="11" type="ORF">GCM10010170_050330</name>
</gene>
<reference evidence="11 12" key="1">
    <citation type="journal article" date="2019" name="Int. J. Syst. Evol. Microbiol.">
        <title>The Global Catalogue of Microorganisms (GCM) 10K type strain sequencing project: providing services to taxonomists for standard genome sequencing and annotation.</title>
        <authorList>
            <consortium name="The Broad Institute Genomics Platform"/>
            <consortium name="The Broad Institute Genome Sequencing Center for Infectious Disease"/>
            <person name="Wu L."/>
            <person name="Ma J."/>
        </authorList>
    </citation>
    <scope>NUCLEOTIDE SEQUENCE [LARGE SCALE GENOMIC DNA]</scope>
    <source>
        <strain evidence="11 12">JCM 3272</strain>
    </source>
</reference>
<evidence type="ECO:0000313" key="11">
    <source>
        <dbReference type="EMBL" id="GAA2357144.1"/>
    </source>
</evidence>
<dbReference type="SUPFAM" id="SSF55781">
    <property type="entry name" value="GAF domain-like"/>
    <property type="match status" value="1"/>
</dbReference>
<keyword evidence="4" id="KW-0808">Transferase</keyword>
<feature type="transmembrane region" description="Helical" evidence="9">
    <location>
        <begin position="146"/>
        <end position="164"/>
    </location>
</feature>
<dbReference type="PANTHER" id="PTHR24421:SF10">
    <property type="entry name" value="NITRATE_NITRITE SENSOR PROTEIN NARQ"/>
    <property type="match status" value="1"/>
</dbReference>
<dbReference type="PANTHER" id="PTHR24421">
    <property type="entry name" value="NITRATE/NITRITE SENSOR PROTEIN NARX-RELATED"/>
    <property type="match status" value="1"/>
</dbReference>
<evidence type="ECO:0000256" key="8">
    <source>
        <dbReference type="ARBA" id="ARBA00023012"/>
    </source>
</evidence>
<dbReference type="InterPro" id="IPR050482">
    <property type="entry name" value="Sensor_HK_TwoCompSys"/>
</dbReference>
<keyword evidence="9" id="KW-0472">Membrane</keyword>
<evidence type="ECO:0000256" key="6">
    <source>
        <dbReference type="ARBA" id="ARBA00022777"/>
    </source>
</evidence>
<keyword evidence="5" id="KW-0547">Nucleotide-binding</keyword>
<dbReference type="RefSeq" id="WP_344614951.1">
    <property type="nucleotide sequence ID" value="NZ_BAAARV010000040.1"/>
</dbReference>